<organism evidence="3 4">
    <name type="scientific">Mumia flava</name>
    <dbReference type="NCBI Taxonomy" id="1348852"/>
    <lineage>
        <taxon>Bacteria</taxon>
        <taxon>Bacillati</taxon>
        <taxon>Actinomycetota</taxon>
        <taxon>Actinomycetes</taxon>
        <taxon>Propionibacteriales</taxon>
        <taxon>Nocardioidaceae</taxon>
        <taxon>Mumia</taxon>
    </lineage>
</organism>
<feature type="compositionally biased region" description="Low complexity" evidence="1">
    <location>
        <begin position="75"/>
        <end position="86"/>
    </location>
</feature>
<reference evidence="3 4" key="1">
    <citation type="submission" date="2017-11" db="EMBL/GenBank/DDBJ databases">
        <title>Genomic Encyclopedia of Archaeal and Bacterial Type Strains, Phase II (KMG-II): From Individual Species to Whole Genera.</title>
        <authorList>
            <person name="Goeker M."/>
        </authorList>
    </citation>
    <scope>NUCLEOTIDE SEQUENCE [LARGE SCALE GENOMIC DNA]</scope>
    <source>
        <strain evidence="3 4">DSM 27763</strain>
    </source>
</reference>
<dbReference type="RefSeq" id="WP_100415309.1">
    <property type="nucleotide sequence ID" value="NZ_PGEZ01000002.1"/>
</dbReference>
<proteinExistence type="predicted"/>
<name>A0A2M9B7B4_9ACTN</name>
<keyword evidence="2" id="KW-0812">Transmembrane</keyword>
<dbReference type="EMBL" id="PGEZ01000002">
    <property type="protein sequence ID" value="PJJ53833.1"/>
    <property type="molecule type" value="Genomic_DNA"/>
</dbReference>
<dbReference type="OrthoDB" id="9804551at2"/>
<evidence type="ECO:0000256" key="2">
    <source>
        <dbReference type="SAM" id="Phobius"/>
    </source>
</evidence>
<comment type="caution">
    <text evidence="3">The sequence shown here is derived from an EMBL/GenBank/DDBJ whole genome shotgun (WGS) entry which is preliminary data.</text>
</comment>
<keyword evidence="2" id="KW-1133">Transmembrane helix</keyword>
<feature type="compositionally biased region" description="Acidic residues" evidence="1">
    <location>
        <begin position="62"/>
        <end position="73"/>
    </location>
</feature>
<gene>
    <name evidence="3" type="ORF">CLV56_3331</name>
</gene>
<protein>
    <submittedName>
        <fullName evidence="3">Uncharacterized protein</fullName>
    </submittedName>
</protein>
<evidence type="ECO:0000313" key="4">
    <source>
        <dbReference type="Proteomes" id="UP000230842"/>
    </source>
</evidence>
<accession>A0A2M9B7B4</accession>
<evidence type="ECO:0000256" key="1">
    <source>
        <dbReference type="SAM" id="MobiDB-lite"/>
    </source>
</evidence>
<feature type="region of interest" description="Disordered" evidence="1">
    <location>
        <begin position="50"/>
        <end position="111"/>
    </location>
</feature>
<feature type="transmembrane region" description="Helical" evidence="2">
    <location>
        <begin position="15"/>
        <end position="39"/>
    </location>
</feature>
<keyword evidence="2" id="KW-0472">Membrane</keyword>
<dbReference type="Proteomes" id="UP000230842">
    <property type="component" value="Unassembled WGS sequence"/>
</dbReference>
<keyword evidence="4" id="KW-1185">Reference proteome</keyword>
<dbReference type="AlphaFoldDB" id="A0A2M9B7B4"/>
<sequence>MDLSRDTVTGERNRFALKVVLGLVIAGATIGLATGFLGASAIRALGFSADDDPAPVQPAATDDADEPSDEPSPTDEPTAEPTTEPTTEPEPDGQKPRTRFQVEQDAVSAGERIDLSGRAPKLGAGETLQIQRREAASGSWSDFPVTVETRKGGRFSTWIVTGRTGTWEFRAASGDFSTPTATVTIN</sequence>
<evidence type="ECO:0000313" key="3">
    <source>
        <dbReference type="EMBL" id="PJJ53833.1"/>
    </source>
</evidence>